<dbReference type="Pfam" id="PF02322">
    <property type="entry name" value="Cyt_bd_oxida_II"/>
    <property type="match status" value="1"/>
</dbReference>
<protein>
    <submittedName>
        <fullName evidence="13">Cytochrome d ubiquinol oxidase subunit II</fullName>
    </submittedName>
</protein>
<keyword evidence="4" id="KW-1003">Cell membrane</keyword>
<feature type="transmembrane region" description="Helical" evidence="12">
    <location>
        <begin position="80"/>
        <end position="99"/>
    </location>
</feature>
<evidence type="ECO:0000256" key="1">
    <source>
        <dbReference type="ARBA" id="ARBA00004651"/>
    </source>
</evidence>
<keyword evidence="6 12" id="KW-0812">Transmembrane</keyword>
<name>A0AAU0MY32_9GAMM</name>
<evidence type="ECO:0000256" key="6">
    <source>
        <dbReference type="ARBA" id="ARBA00022692"/>
    </source>
</evidence>
<keyword evidence="14" id="KW-1185">Reference proteome</keyword>
<dbReference type="EMBL" id="CP137555">
    <property type="protein sequence ID" value="WOX05116.1"/>
    <property type="molecule type" value="Genomic_DNA"/>
</dbReference>
<evidence type="ECO:0000256" key="7">
    <source>
        <dbReference type="ARBA" id="ARBA00022723"/>
    </source>
</evidence>
<accession>A0AAU0MY32</accession>
<dbReference type="PANTHER" id="PTHR43141:SF5">
    <property type="entry name" value="CYTOCHROME BD-I UBIQUINOL OXIDASE SUBUNIT 2"/>
    <property type="match status" value="1"/>
</dbReference>
<comment type="subcellular location">
    <subcellularLocation>
        <location evidence="1">Cell membrane</location>
        <topology evidence="1">Multi-pass membrane protein</topology>
    </subcellularLocation>
</comment>
<evidence type="ECO:0000313" key="14">
    <source>
        <dbReference type="Proteomes" id="UP001302477"/>
    </source>
</evidence>
<dbReference type="GO" id="GO:0046872">
    <property type="term" value="F:metal ion binding"/>
    <property type="evidence" value="ECO:0007669"/>
    <property type="project" value="UniProtKB-KW"/>
</dbReference>
<comment type="similarity">
    <text evidence="2">Belongs to the cytochrome ubiquinol oxidase subunit 2 family.</text>
</comment>
<evidence type="ECO:0000256" key="12">
    <source>
        <dbReference type="SAM" id="Phobius"/>
    </source>
</evidence>
<organism evidence="13 14">
    <name type="scientific">Microbulbifer pacificus</name>
    <dbReference type="NCBI Taxonomy" id="407164"/>
    <lineage>
        <taxon>Bacteria</taxon>
        <taxon>Pseudomonadati</taxon>
        <taxon>Pseudomonadota</taxon>
        <taxon>Gammaproteobacteria</taxon>
        <taxon>Cellvibrionales</taxon>
        <taxon>Microbulbiferaceae</taxon>
        <taxon>Microbulbifer</taxon>
    </lineage>
</organism>
<evidence type="ECO:0000256" key="10">
    <source>
        <dbReference type="ARBA" id="ARBA00023004"/>
    </source>
</evidence>
<dbReference type="GO" id="GO:0070069">
    <property type="term" value="C:cytochrome complex"/>
    <property type="evidence" value="ECO:0007669"/>
    <property type="project" value="TreeGrafter"/>
</dbReference>
<feature type="transmembrane region" description="Helical" evidence="12">
    <location>
        <begin position="263"/>
        <end position="281"/>
    </location>
</feature>
<dbReference type="KEGG" id="mpaf:R5R33_15425"/>
<feature type="transmembrane region" description="Helical" evidence="12">
    <location>
        <begin position="120"/>
        <end position="140"/>
    </location>
</feature>
<reference evidence="13 14" key="1">
    <citation type="submission" date="2023-10" db="EMBL/GenBank/DDBJ databases">
        <title>Description of Microbulbifer bruguierae sp. nov., isolated from the sediments of mangrove plant Bruguiera sexangula and comparative genomic analyses of the genus Microbulbifer.</title>
        <authorList>
            <person name="Long M."/>
        </authorList>
    </citation>
    <scope>NUCLEOTIDE SEQUENCE [LARGE SCALE GENOMIC DNA]</scope>
    <source>
        <strain evidence="13 14">SPO729</strain>
    </source>
</reference>
<dbReference type="Proteomes" id="UP001302477">
    <property type="component" value="Chromosome"/>
</dbReference>
<feature type="transmembrane region" description="Helical" evidence="12">
    <location>
        <begin position="12"/>
        <end position="35"/>
    </location>
</feature>
<keyword evidence="3" id="KW-0813">Transport</keyword>
<feature type="transmembrane region" description="Helical" evidence="12">
    <location>
        <begin position="202"/>
        <end position="223"/>
    </location>
</feature>
<dbReference type="GO" id="GO:0009055">
    <property type="term" value="F:electron transfer activity"/>
    <property type="evidence" value="ECO:0007669"/>
    <property type="project" value="TreeGrafter"/>
</dbReference>
<keyword evidence="11 12" id="KW-0472">Membrane</keyword>
<dbReference type="GO" id="GO:0019646">
    <property type="term" value="P:aerobic electron transport chain"/>
    <property type="evidence" value="ECO:0007669"/>
    <property type="project" value="TreeGrafter"/>
</dbReference>
<dbReference type="GO" id="GO:0005886">
    <property type="term" value="C:plasma membrane"/>
    <property type="evidence" value="ECO:0007669"/>
    <property type="project" value="UniProtKB-SubCell"/>
</dbReference>
<sequence>MDYETLKLIWWALIGVLLIGFALTDGFDMGVGMLLRVIGRTDMDRRIMINTVGPHWEGNQVWFVTAGGAIFAAWPMVYAAAFSGLYTALIITLCALFFRPVGFDYRSKIDHPRWRNMWDWGLTIGGLVPPLIFGVAFGNLMLGLPFELDDLLRPSYHGSFWQLLHPFALVCGLLSVTMLAMHGGAWLQLKTRGLLHTRAQQVTQLTAIMVIILFVFAGIWLLIGIDGMRIVDIKPLGDKINPLMKSVAYGNSGWQANYQAYPLLWAIPLLGILMAAATWLLSRGESALVFLTSALAVTCVILTAGVALFPFVMPSSRNPDISLTMWDATSSELTLGLMFAAAVIFVPIILLYTLWCYRKMYGRVTREYIEDNSHSSY</sequence>
<keyword evidence="8" id="KW-0249">Electron transport</keyword>
<evidence type="ECO:0000256" key="3">
    <source>
        <dbReference type="ARBA" id="ARBA00022448"/>
    </source>
</evidence>
<keyword evidence="5" id="KW-0349">Heme</keyword>
<dbReference type="PANTHER" id="PTHR43141">
    <property type="entry name" value="CYTOCHROME BD2 SUBUNIT II"/>
    <property type="match status" value="1"/>
</dbReference>
<proteinExistence type="inferred from homology"/>
<feature type="transmembrane region" description="Helical" evidence="12">
    <location>
        <begin position="160"/>
        <end position="181"/>
    </location>
</feature>
<evidence type="ECO:0000313" key="13">
    <source>
        <dbReference type="EMBL" id="WOX05116.1"/>
    </source>
</evidence>
<gene>
    <name evidence="13" type="primary">cydB</name>
    <name evidence="13" type="ORF">R5R33_15425</name>
</gene>
<evidence type="ECO:0000256" key="11">
    <source>
        <dbReference type="ARBA" id="ARBA00023136"/>
    </source>
</evidence>
<evidence type="ECO:0000256" key="9">
    <source>
        <dbReference type="ARBA" id="ARBA00022989"/>
    </source>
</evidence>
<dbReference type="GO" id="GO:0016682">
    <property type="term" value="F:oxidoreductase activity, acting on diphenols and related substances as donors, oxygen as acceptor"/>
    <property type="evidence" value="ECO:0007669"/>
    <property type="project" value="TreeGrafter"/>
</dbReference>
<evidence type="ECO:0000256" key="5">
    <source>
        <dbReference type="ARBA" id="ARBA00022617"/>
    </source>
</evidence>
<dbReference type="InterPro" id="IPR003317">
    <property type="entry name" value="Cyt-d_oxidase_su2"/>
</dbReference>
<keyword evidence="7" id="KW-0479">Metal-binding</keyword>
<evidence type="ECO:0000256" key="4">
    <source>
        <dbReference type="ARBA" id="ARBA00022475"/>
    </source>
</evidence>
<feature type="transmembrane region" description="Helical" evidence="12">
    <location>
        <begin position="333"/>
        <end position="357"/>
    </location>
</feature>
<dbReference type="AlphaFoldDB" id="A0AAU0MY32"/>
<dbReference type="NCBIfam" id="TIGR00203">
    <property type="entry name" value="cydB"/>
    <property type="match status" value="1"/>
</dbReference>
<keyword evidence="10" id="KW-0408">Iron</keyword>
<evidence type="ECO:0000256" key="2">
    <source>
        <dbReference type="ARBA" id="ARBA00007543"/>
    </source>
</evidence>
<keyword evidence="9 12" id="KW-1133">Transmembrane helix</keyword>
<feature type="transmembrane region" description="Helical" evidence="12">
    <location>
        <begin position="288"/>
        <end position="313"/>
    </location>
</feature>
<evidence type="ECO:0000256" key="8">
    <source>
        <dbReference type="ARBA" id="ARBA00022982"/>
    </source>
</evidence>
<dbReference type="RefSeq" id="WP_318953590.1">
    <property type="nucleotide sequence ID" value="NZ_CP137555.1"/>
</dbReference>
<dbReference type="PIRSF" id="PIRSF000267">
    <property type="entry name" value="Cyt_oxidse_sub2"/>
    <property type="match status" value="1"/>
</dbReference>